<sequence length="416" mass="45514">MADEDLSLPDDVFVPILLHLPTSSRRRFRLVCKRWRDVIDERTPEMLVGTKILAFVSQHNRGSRAIVFDKEDGCRRHAWIFPCSHERSTTAVSMVGTCNGLLCLHERVVAPGNRSFSIVTVVNPITGDTLELPPPPESSEPEQERAQAGKYSFGYHPTTGKYKVVRIPCGRRRQGAVHAVQVFTLGGGGDTASWREVPVTAPGGGASCSPLSEAISVDGRTYWLDASGIRVMALDLEDERVTSFAAPPPPACPGLLPAAGAGWELTSVRGRLGAVATTAVGRVDVWVLDDGGGGGGARPRWSRRYEIVEATPRTSDYWIVAPELTHGEYILRSSRDRMTRDDYRIWGYTCGRRRLYRHKVGDLTSGGDGEDDGQSPPVVEGWELLMSAEESHGDLTTFAYVETLEPLPLPLPSTHG</sequence>
<name>A0ABC9BPN3_9POAL</name>
<dbReference type="InterPro" id="IPR017451">
    <property type="entry name" value="F-box-assoc_interact_dom"/>
</dbReference>
<keyword evidence="4" id="KW-1185">Reference proteome</keyword>
<dbReference type="SUPFAM" id="SSF81383">
    <property type="entry name" value="F-box domain"/>
    <property type="match status" value="1"/>
</dbReference>
<dbReference type="AlphaFoldDB" id="A0ABC9BPN3"/>
<evidence type="ECO:0000256" key="1">
    <source>
        <dbReference type="SAM" id="MobiDB-lite"/>
    </source>
</evidence>
<protein>
    <recommendedName>
        <fullName evidence="2">F-box domain-containing protein</fullName>
    </recommendedName>
</protein>
<evidence type="ECO:0000313" key="4">
    <source>
        <dbReference type="Proteomes" id="UP001497457"/>
    </source>
</evidence>
<dbReference type="NCBIfam" id="TIGR01640">
    <property type="entry name" value="F_box_assoc_1"/>
    <property type="match status" value="1"/>
</dbReference>
<dbReference type="Pfam" id="PF00646">
    <property type="entry name" value="F-box"/>
    <property type="match status" value="1"/>
</dbReference>
<dbReference type="PANTHER" id="PTHR31111">
    <property type="entry name" value="BNAA05G37150D PROTEIN-RELATED"/>
    <property type="match status" value="1"/>
</dbReference>
<dbReference type="Proteomes" id="UP001497457">
    <property type="component" value="Chromosome 27b"/>
</dbReference>
<dbReference type="EMBL" id="OZ075137">
    <property type="protein sequence ID" value="CAL5005569.1"/>
    <property type="molecule type" value="Genomic_DNA"/>
</dbReference>
<proteinExistence type="predicted"/>
<accession>A0ABC9BPN3</accession>
<dbReference type="Gene3D" id="1.20.1280.50">
    <property type="match status" value="1"/>
</dbReference>
<dbReference type="InterPro" id="IPR013187">
    <property type="entry name" value="F-box-assoc_dom_typ3"/>
</dbReference>
<feature type="region of interest" description="Disordered" evidence="1">
    <location>
        <begin position="127"/>
        <end position="147"/>
    </location>
</feature>
<dbReference type="InterPro" id="IPR001810">
    <property type="entry name" value="F-box_dom"/>
</dbReference>
<dbReference type="PANTHER" id="PTHR31111:SF133">
    <property type="entry name" value="OS07G0196600 PROTEIN"/>
    <property type="match status" value="1"/>
</dbReference>
<dbReference type="PROSITE" id="PS50181">
    <property type="entry name" value="FBOX"/>
    <property type="match status" value="1"/>
</dbReference>
<dbReference type="InterPro" id="IPR036047">
    <property type="entry name" value="F-box-like_dom_sf"/>
</dbReference>
<evidence type="ECO:0000259" key="2">
    <source>
        <dbReference type="PROSITE" id="PS50181"/>
    </source>
</evidence>
<dbReference type="Pfam" id="PF08268">
    <property type="entry name" value="FBA_3"/>
    <property type="match status" value="1"/>
</dbReference>
<organism evidence="3 4">
    <name type="scientific">Urochloa decumbens</name>
    <dbReference type="NCBI Taxonomy" id="240449"/>
    <lineage>
        <taxon>Eukaryota</taxon>
        <taxon>Viridiplantae</taxon>
        <taxon>Streptophyta</taxon>
        <taxon>Embryophyta</taxon>
        <taxon>Tracheophyta</taxon>
        <taxon>Spermatophyta</taxon>
        <taxon>Magnoliopsida</taxon>
        <taxon>Liliopsida</taxon>
        <taxon>Poales</taxon>
        <taxon>Poaceae</taxon>
        <taxon>PACMAD clade</taxon>
        <taxon>Panicoideae</taxon>
        <taxon>Panicodae</taxon>
        <taxon>Paniceae</taxon>
        <taxon>Melinidinae</taxon>
        <taxon>Urochloa</taxon>
    </lineage>
</organism>
<evidence type="ECO:0000313" key="3">
    <source>
        <dbReference type="EMBL" id="CAL5005569.1"/>
    </source>
</evidence>
<gene>
    <name evidence="3" type="ORF">URODEC1_LOCUS67539</name>
</gene>
<feature type="domain" description="F-box" evidence="2">
    <location>
        <begin position="2"/>
        <end position="50"/>
    </location>
</feature>
<reference evidence="3" key="1">
    <citation type="submission" date="2024-10" db="EMBL/GenBank/DDBJ databases">
        <authorList>
            <person name="Ryan C."/>
        </authorList>
    </citation>
    <scope>NUCLEOTIDE SEQUENCE [LARGE SCALE GENOMIC DNA]</scope>
</reference>
<dbReference type="SMART" id="SM00256">
    <property type="entry name" value="FBOX"/>
    <property type="match status" value="1"/>
</dbReference>